<evidence type="ECO:0000313" key="1">
    <source>
        <dbReference type="EMBL" id="KAJ3494312.1"/>
    </source>
</evidence>
<sequence length="1293" mass="144703">MANLDPMKYAVAWIAPLEIEARAALHMLDERHQGRFPVGRGDDYVYHAGTMGGHNIIIATLPAGQKYGTASAAALASQLKKFFPNLWFGLLVGVAAGLPDLSRDPVRDIRLGDVLVSLPEGEIAGLIAYDLGKETDTGFQPLRLGQYLTPTEPIVRSAMGSIRMEGPYDSKKLLPYYDKIRDKEHASGTFADPGQDLDVLYFHHDDGSERIAKRDRRPDSRRICVWYGPIGSGDKLWRNMQKKNELRDQYGLIGLEMEAAGIMDHIPVGVIRGACDYGDGHKNKIWQPYAAAMAAAYARALLDEIPPRSSSLSEAFQAQLRIGDTLRQSGRFLDELTERPETPPTPSIMIPFGRDSDFVERGATLGQIGHRCGQPGARAALVGLGGVGKSQLAIEYAYRTQERLSNTWVFWIHASNKTRFEQGFRDIAAHVRLAGRQAPNANLFQLVHDWLQDKRNGPWVIILDNVDDAGFLKSPTPNVKIAATPNIEIAATMVDDTHQRPLMSNIPYCQHGSVLITSRSKGAALELVEDSNIITIDPMTEKDALRLFQKKLGSSHDELCTDKLAATLEYMPLAIIQAAAYVVQRRPRYSIQRYLEEFHNSDKKQASLLSLPSGQLRRDTEAKNSILITWQISFNYVYEKTPSAARLLSYMSFCDRQGIPESLLRGQVNNINSKTEQNQPNAEYDLSAEDRPNKAAADAASIDSGNDGGSSVTEQRSNCSDDDRFENDILMLRNFSFITANGDGTTFAMHRLVQLATLEWLREQNLYDHWRHQFLIRLNAELPNGQYENWGKVQPLFPHALLVSLQKPSTNDAIIAWAAILYKAAWYACEMEKVTEAELLSIQAMKAREGILDEEHEDVVSSKSMVALAYCLGGHWNKAEKLQVQVLETSKRKLGADHPSTLADMSNLSKTYRRQGRFEEAERLQVHVVKTRKANLGPDDPLTLNSIGRLAMMFSSQGRLEDAERLLVPVVKSLRTKRGASHPDTLANISGLVSIYIEQGRWEEAETLGLQLMEMCNTKLGADHWQTLAGIADLVSIYHNQGRWGETEKLQVQLIEARKKKLGESHLDTLRSINDLASTFWRQSRWEEAEKLQMQVMEAYKIKLGADHPETLSSINNLATTFSSQGRLEEAEKLQIQLMEIYKGAKLEADHPDLLVSMSNLATVFWHQGRWAEAETLQVQVLESDKMKLGAAHPSTLTDMNNLASTYRKQGRWKEAEGLQVQVLETRKAIFGADDPATLLSMNNLALTLENLGRRREALDLMERCAALRGRVLGPQHPATKASEEAVAFWHQR</sequence>
<name>A0ACC1QWM0_9HYPO</name>
<evidence type="ECO:0000313" key="2">
    <source>
        <dbReference type="Proteomes" id="UP001148737"/>
    </source>
</evidence>
<dbReference type="Proteomes" id="UP001148737">
    <property type="component" value="Unassembled WGS sequence"/>
</dbReference>
<proteinExistence type="predicted"/>
<protein>
    <submittedName>
        <fullName evidence="1">Uncharacterized protein</fullName>
    </submittedName>
</protein>
<comment type="caution">
    <text evidence="1">The sequence shown here is derived from an EMBL/GenBank/DDBJ whole genome shotgun (WGS) entry which is preliminary data.</text>
</comment>
<reference evidence="1" key="1">
    <citation type="submission" date="2022-07" db="EMBL/GenBank/DDBJ databases">
        <title>Genome Sequence of Lecanicillium saksenae.</title>
        <authorList>
            <person name="Buettner E."/>
        </authorList>
    </citation>
    <scope>NUCLEOTIDE SEQUENCE</scope>
    <source>
        <strain evidence="1">VT-O1</strain>
    </source>
</reference>
<accession>A0ACC1QWM0</accession>
<organism evidence="1 2">
    <name type="scientific">Lecanicillium saksenae</name>
    <dbReference type="NCBI Taxonomy" id="468837"/>
    <lineage>
        <taxon>Eukaryota</taxon>
        <taxon>Fungi</taxon>
        <taxon>Dikarya</taxon>
        <taxon>Ascomycota</taxon>
        <taxon>Pezizomycotina</taxon>
        <taxon>Sordariomycetes</taxon>
        <taxon>Hypocreomycetidae</taxon>
        <taxon>Hypocreales</taxon>
        <taxon>Cordycipitaceae</taxon>
        <taxon>Lecanicillium</taxon>
    </lineage>
</organism>
<gene>
    <name evidence="1" type="ORF">NLG97_g4162</name>
</gene>
<dbReference type="EMBL" id="JANAKD010000391">
    <property type="protein sequence ID" value="KAJ3494312.1"/>
    <property type="molecule type" value="Genomic_DNA"/>
</dbReference>
<keyword evidence="2" id="KW-1185">Reference proteome</keyword>